<dbReference type="PANTHER" id="PTHR44688">
    <property type="entry name" value="DNA-BINDING TRANSCRIPTIONAL ACTIVATOR DEVR_DOSR"/>
    <property type="match status" value="1"/>
</dbReference>
<dbReference type="SMART" id="SM00421">
    <property type="entry name" value="HTH_LUXR"/>
    <property type="match status" value="1"/>
</dbReference>
<dbReference type="SUPFAM" id="SSF48452">
    <property type="entry name" value="TPR-like"/>
    <property type="match status" value="1"/>
</dbReference>
<dbReference type="InterPro" id="IPR011990">
    <property type="entry name" value="TPR-like_helical_dom_sf"/>
</dbReference>
<evidence type="ECO:0000256" key="2">
    <source>
        <dbReference type="ARBA" id="ARBA00023125"/>
    </source>
</evidence>
<dbReference type="InterPro" id="IPR036388">
    <property type="entry name" value="WH-like_DNA-bd_sf"/>
</dbReference>
<dbReference type="PROSITE" id="PS00622">
    <property type="entry name" value="HTH_LUXR_1"/>
    <property type="match status" value="1"/>
</dbReference>
<name>A0ABT4HUX6_9BACL</name>
<accession>A0ABT4HUX6</accession>
<proteinExistence type="predicted"/>
<organism evidence="5 6">
    <name type="scientific">Brevibacillus halotolerans</name>
    <dbReference type="NCBI Taxonomy" id="1507437"/>
    <lineage>
        <taxon>Bacteria</taxon>
        <taxon>Bacillati</taxon>
        <taxon>Bacillota</taxon>
        <taxon>Bacilli</taxon>
        <taxon>Bacillales</taxon>
        <taxon>Paenibacillaceae</taxon>
        <taxon>Brevibacillus</taxon>
    </lineage>
</organism>
<dbReference type="PANTHER" id="PTHR44688:SF16">
    <property type="entry name" value="DNA-BINDING TRANSCRIPTIONAL ACTIVATOR DEVR_DOSR"/>
    <property type="match status" value="1"/>
</dbReference>
<sequence>MVIGTKLLVPRIKASFVSRKELFRRLDQALSLPITLIVAPACYGKTTSVGLWIKENLKCVGWLSLDTQDNEYIRFWSHLIASLEVVLPGVTEKCSHILDRGYQDSFSLIKTLIEHMQLVKKTVVFVLDDLHVIYRNDILESLTWLIEYLPHHVHLLITARTEPPLPIVKWRARGHILQLGVHDLQFKKEETKVFFHKCANLHLTDQEIEILVSKTEGWIGGMNLIALSMTEKNDFSKRIHQVNGVHRDISDFLFNEVFQLLPDELQLFLLQTSLLKNMNSSLCDTITGRSDSQSILEKLEKMNLFITPLDDNRAWYRFHMLFSEFLRNHFVHKYPDKVSEIYQAAGSWMEKSNSFEEAVEYYLAGEHFLDASRLIEELMPLLYQGRYHLLAGWIKELPERYLLERSSLHLIRTSLILEQEGVQKADTYLENVAEHYQTIKCTLSRENINEYEFQLLGCRGLVSLFKGEADKFLQLVEEKIERFDQRAFEFLGILYDDREIKVTASPNDSLKEVMDFISRFIEIEERSAYCKETPHLGVLYTYWADMKYKCNELDEAQVYVNKGYEYANRFHMLKLFIYSSLIQAKIHLAEGNCEEAIDILQVSIEKAAIDHPYFIRKVHSQMAMIWLEQEDVRKANEYMQLVQISANDDIHPQLVMEYLDLLKCFLAKEKTAQALRLLRKVLMIVSELRQTQRITVTLIHARVMFQIGKMRKAFHLLEDVLIEVEKEGCIRMILDEGKPILKLLQRYLTMRKKSLSSSNAPLSLTYLETLLQQFKETIPLKEKENILTKQETAILRILSTGLTNVEIAKELCISKETVKTHINNIFRKLDVSNRVQAVSVAKEQGFLDEM</sequence>
<dbReference type="Pfam" id="PF25873">
    <property type="entry name" value="WHD_MalT"/>
    <property type="match status" value="1"/>
</dbReference>
<keyword evidence="2" id="KW-0238">DNA-binding</keyword>
<dbReference type="Gene3D" id="3.40.50.300">
    <property type="entry name" value="P-loop containing nucleotide triphosphate hydrolases"/>
    <property type="match status" value="1"/>
</dbReference>
<dbReference type="EMBL" id="JAPTNG010000005">
    <property type="protein sequence ID" value="MCZ0830574.1"/>
    <property type="molecule type" value="Genomic_DNA"/>
</dbReference>
<evidence type="ECO:0000313" key="5">
    <source>
        <dbReference type="EMBL" id="MCZ0830574.1"/>
    </source>
</evidence>
<dbReference type="SUPFAM" id="SSF46894">
    <property type="entry name" value="C-terminal effector domain of the bipartite response regulators"/>
    <property type="match status" value="1"/>
</dbReference>
<reference evidence="5" key="1">
    <citation type="submission" date="2022-09" db="EMBL/GenBank/DDBJ databases">
        <title>Genome analysis and characterization of larvicidal activity of Brevibacillus strains.</title>
        <authorList>
            <person name="Patrusheva E.V."/>
            <person name="Izotova A.O."/>
            <person name="Toshchakov S.V."/>
            <person name="Sineoky S.P."/>
        </authorList>
    </citation>
    <scope>NUCLEOTIDE SEQUENCE</scope>
    <source>
        <strain evidence="5">VKPM_B-13244</strain>
    </source>
</reference>
<dbReference type="Pfam" id="PF17874">
    <property type="entry name" value="TPR_MalT"/>
    <property type="match status" value="1"/>
</dbReference>
<evidence type="ECO:0000256" key="3">
    <source>
        <dbReference type="ARBA" id="ARBA00023163"/>
    </source>
</evidence>
<dbReference type="Proteomes" id="UP001067708">
    <property type="component" value="Unassembled WGS sequence"/>
</dbReference>
<keyword evidence="6" id="KW-1185">Reference proteome</keyword>
<dbReference type="InterPro" id="IPR041617">
    <property type="entry name" value="TPR_MalT"/>
</dbReference>
<feature type="domain" description="HTH luxR-type" evidence="4">
    <location>
        <begin position="780"/>
        <end position="845"/>
    </location>
</feature>
<gene>
    <name evidence="5" type="ORF">O0535_07195</name>
</gene>
<dbReference type="PRINTS" id="PR00038">
    <property type="entry name" value="HTHLUXR"/>
</dbReference>
<dbReference type="Pfam" id="PF00196">
    <property type="entry name" value="GerE"/>
    <property type="match status" value="1"/>
</dbReference>
<keyword evidence="3" id="KW-0804">Transcription</keyword>
<dbReference type="PROSITE" id="PS50043">
    <property type="entry name" value="HTH_LUXR_2"/>
    <property type="match status" value="1"/>
</dbReference>
<dbReference type="CDD" id="cd06170">
    <property type="entry name" value="LuxR_C_like"/>
    <property type="match status" value="1"/>
</dbReference>
<dbReference type="InterPro" id="IPR000792">
    <property type="entry name" value="Tscrpt_reg_LuxR_C"/>
</dbReference>
<dbReference type="RefSeq" id="WP_212930833.1">
    <property type="nucleotide sequence ID" value="NZ_BORK01000001.1"/>
</dbReference>
<evidence type="ECO:0000259" key="4">
    <source>
        <dbReference type="PROSITE" id="PS50043"/>
    </source>
</evidence>
<evidence type="ECO:0000313" key="6">
    <source>
        <dbReference type="Proteomes" id="UP001067708"/>
    </source>
</evidence>
<dbReference type="InterPro" id="IPR016032">
    <property type="entry name" value="Sig_transdc_resp-reg_C-effctor"/>
</dbReference>
<dbReference type="InterPro" id="IPR027417">
    <property type="entry name" value="P-loop_NTPase"/>
</dbReference>
<protein>
    <submittedName>
        <fullName evidence="5">LuxR C-terminal-related transcriptional regulator</fullName>
    </submittedName>
</protein>
<dbReference type="Gene3D" id="1.10.10.10">
    <property type="entry name" value="Winged helix-like DNA-binding domain superfamily/Winged helix DNA-binding domain"/>
    <property type="match status" value="1"/>
</dbReference>
<keyword evidence="1" id="KW-0805">Transcription regulation</keyword>
<evidence type="ECO:0000256" key="1">
    <source>
        <dbReference type="ARBA" id="ARBA00023015"/>
    </source>
</evidence>
<dbReference type="InterPro" id="IPR059106">
    <property type="entry name" value="WHD_MalT"/>
</dbReference>
<dbReference type="SUPFAM" id="SSF52540">
    <property type="entry name" value="P-loop containing nucleoside triphosphate hydrolases"/>
    <property type="match status" value="1"/>
</dbReference>
<dbReference type="Gene3D" id="1.25.40.10">
    <property type="entry name" value="Tetratricopeptide repeat domain"/>
    <property type="match status" value="1"/>
</dbReference>
<comment type="caution">
    <text evidence="5">The sequence shown here is derived from an EMBL/GenBank/DDBJ whole genome shotgun (WGS) entry which is preliminary data.</text>
</comment>